<evidence type="ECO:0000313" key="1">
    <source>
        <dbReference type="EMBL" id="CRY97921.1"/>
    </source>
</evidence>
<reference evidence="1" key="2">
    <citation type="submission" date="2015-07" db="EMBL/GenBank/DDBJ databases">
        <title>Plasmids, circular viruses and viroids from rat gut.</title>
        <authorList>
            <person name="Jorgensen T.J."/>
            <person name="Hansen M.A."/>
            <person name="Xu Z."/>
            <person name="Tabak M.A."/>
            <person name="Sorensen S.J."/>
            <person name="Hansen L.H."/>
        </authorList>
    </citation>
    <scope>NUCLEOTIDE SEQUENCE</scope>
    <source>
        <strain evidence="1">RGRH1793</strain>
    </source>
</reference>
<sequence>MPTIDFDLFYAIATEGGLGGDCVLSDTSALLIMSLLASETPETLFSNADGTPLTQAQLEQALDTIDKASNEVSSVT</sequence>
<organism evidence="1">
    <name type="scientific">uncultured prokaryote</name>
    <dbReference type="NCBI Taxonomy" id="198431"/>
    <lineage>
        <taxon>unclassified sequences</taxon>
        <taxon>environmental samples</taxon>
    </lineage>
</organism>
<reference evidence="1" key="1">
    <citation type="submission" date="2015-06" db="EMBL/GenBank/DDBJ databases">
        <authorList>
            <person name="Joergensen T."/>
        </authorList>
    </citation>
    <scope>NUCLEOTIDE SEQUENCE</scope>
    <source>
        <strain evidence="1">RGRH1793</strain>
    </source>
</reference>
<dbReference type="EMBL" id="LN854292">
    <property type="protein sequence ID" value="CRY97921.1"/>
    <property type="molecule type" value="Genomic_DNA"/>
</dbReference>
<protein>
    <submittedName>
        <fullName evidence="1">Uncharacterized protein</fullName>
    </submittedName>
</protein>
<name>A0A0H5Q7B7_9ZZZZ</name>
<accession>A0A0H5Q7B7</accession>
<dbReference type="AlphaFoldDB" id="A0A0H5Q7B7"/>
<proteinExistence type="predicted"/>